<dbReference type="AlphaFoldDB" id="A0AAW1IT09"/>
<accession>A0AAW1IT09</accession>
<gene>
    <name evidence="2" type="ORF">QE152_g34810</name>
</gene>
<feature type="region of interest" description="Disordered" evidence="1">
    <location>
        <begin position="94"/>
        <end position="127"/>
    </location>
</feature>
<name>A0AAW1IT09_POPJA</name>
<evidence type="ECO:0000256" key="1">
    <source>
        <dbReference type="SAM" id="MobiDB-lite"/>
    </source>
</evidence>
<keyword evidence="3" id="KW-1185">Reference proteome</keyword>
<comment type="caution">
    <text evidence="2">The sequence shown here is derived from an EMBL/GenBank/DDBJ whole genome shotgun (WGS) entry which is preliminary data.</text>
</comment>
<dbReference type="EMBL" id="JASPKY010000560">
    <property type="protein sequence ID" value="KAK9692909.1"/>
    <property type="molecule type" value="Genomic_DNA"/>
</dbReference>
<evidence type="ECO:0000313" key="3">
    <source>
        <dbReference type="Proteomes" id="UP001458880"/>
    </source>
</evidence>
<organism evidence="2 3">
    <name type="scientific">Popillia japonica</name>
    <name type="common">Japanese beetle</name>
    <dbReference type="NCBI Taxonomy" id="7064"/>
    <lineage>
        <taxon>Eukaryota</taxon>
        <taxon>Metazoa</taxon>
        <taxon>Ecdysozoa</taxon>
        <taxon>Arthropoda</taxon>
        <taxon>Hexapoda</taxon>
        <taxon>Insecta</taxon>
        <taxon>Pterygota</taxon>
        <taxon>Neoptera</taxon>
        <taxon>Endopterygota</taxon>
        <taxon>Coleoptera</taxon>
        <taxon>Polyphaga</taxon>
        <taxon>Scarabaeiformia</taxon>
        <taxon>Scarabaeidae</taxon>
        <taxon>Rutelinae</taxon>
        <taxon>Popillia</taxon>
    </lineage>
</organism>
<feature type="compositionally biased region" description="Basic and acidic residues" evidence="1">
    <location>
        <begin position="94"/>
        <end position="119"/>
    </location>
</feature>
<protein>
    <submittedName>
        <fullName evidence="2">Uncharacterized protein</fullName>
    </submittedName>
</protein>
<reference evidence="2 3" key="1">
    <citation type="journal article" date="2024" name="BMC Genomics">
        <title>De novo assembly and annotation of Popillia japonica's genome with initial clues to its potential as an invasive pest.</title>
        <authorList>
            <person name="Cucini C."/>
            <person name="Boschi S."/>
            <person name="Funari R."/>
            <person name="Cardaioli E."/>
            <person name="Iannotti N."/>
            <person name="Marturano G."/>
            <person name="Paoli F."/>
            <person name="Bruttini M."/>
            <person name="Carapelli A."/>
            <person name="Frati F."/>
            <person name="Nardi F."/>
        </authorList>
    </citation>
    <scope>NUCLEOTIDE SEQUENCE [LARGE SCALE GENOMIC DNA]</scope>
    <source>
        <strain evidence="2">DMR45628</strain>
    </source>
</reference>
<sequence length="262" mass="30689">MDKKMTNLAMDVDMIMVQKEEKEIYTRQLTGSKSKKKWKKIYEAADREQNKGTLEPQEKVKVIREEVKIKERWVEYFRELLGVEGQINRLADSDIRESTQKGSRRDGENEEIRAEEDGRQQAGEVGMGGKNHTVIERNQLRWYGHLNRMGDNRQVKSVWEARTIPKWAEKNAKKQRDEDAGERTQHLRKEVDKLLKTVPTRIVGTDRGEFQNKNRIRKSGEETETPDAPNDVDKEWNAFDEQDIKAKQKLKIPGLQLCKQLL</sequence>
<feature type="region of interest" description="Disordered" evidence="1">
    <location>
        <begin position="205"/>
        <end position="233"/>
    </location>
</feature>
<dbReference type="Proteomes" id="UP001458880">
    <property type="component" value="Unassembled WGS sequence"/>
</dbReference>
<proteinExistence type="predicted"/>
<evidence type="ECO:0000313" key="2">
    <source>
        <dbReference type="EMBL" id="KAK9692909.1"/>
    </source>
</evidence>